<feature type="transmembrane region" description="Helical" evidence="1">
    <location>
        <begin position="203"/>
        <end position="230"/>
    </location>
</feature>
<dbReference type="OrthoDB" id="2743740at2759"/>
<dbReference type="OMA" id="PEITYIA"/>
<organism evidence="3 4">
    <name type="scientific">Hypholoma sublateritium (strain FD-334 SS-4)</name>
    <dbReference type="NCBI Taxonomy" id="945553"/>
    <lineage>
        <taxon>Eukaryota</taxon>
        <taxon>Fungi</taxon>
        <taxon>Dikarya</taxon>
        <taxon>Basidiomycota</taxon>
        <taxon>Agaricomycotina</taxon>
        <taxon>Agaricomycetes</taxon>
        <taxon>Agaricomycetidae</taxon>
        <taxon>Agaricales</taxon>
        <taxon>Agaricineae</taxon>
        <taxon>Strophariaceae</taxon>
        <taxon>Hypholoma</taxon>
    </lineage>
</organism>
<dbReference type="PANTHER" id="PTHR40465">
    <property type="entry name" value="CHROMOSOME 1, WHOLE GENOME SHOTGUN SEQUENCE"/>
    <property type="match status" value="1"/>
</dbReference>
<name>A0A0D2PDL7_HYPSF</name>
<feature type="transmembrane region" description="Helical" evidence="1">
    <location>
        <begin position="128"/>
        <end position="154"/>
    </location>
</feature>
<feature type="transmembrane region" description="Helical" evidence="1">
    <location>
        <begin position="20"/>
        <end position="43"/>
    </location>
</feature>
<feature type="domain" description="DUF6534" evidence="2">
    <location>
        <begin position="176"/>
        <end position="261"/>
    </location>
</feature>
<evidence type="ECO:0000256" key="1">
    <source>
        <dbReference type="SAM" id="Phobius"/>
    </source>
</evidence>
<dbReference type="InterPro" id="IPR045339">
    <property type="entry name" value="DUF6534"/>
</dbReference>
<sequence length="330" mass="36517">MSSDPVVVLPHIDIRSTFGATLIGSFIATMLYGLTTLQTYLYYAYYPKDSRSTKALVAVIWILDTLHAAFMAYSVYYYLVISYFNPDLLGVGHWSLFTSVAFNTVIACIAQTFFLVRVHQLCSTKYRWWVTSLIGLLVLAHFAFGVETVTFMFIKKDLAKLSEISLIAATPFAIFAVLSDIMIAGALCYLLHGSRSGFKRTDTIISILIIYAINRCLLTSVVAVVEVIVYCTMPTSLWFLAIDFFIGKLYANSLLATLNSRVAIRAANATTVNSVHLSELEFNSSNATETKPQARDLVLDIGAGSSRRHTSFPSHTTGHTLEEGFIEGKS</sequence>
<keyword evidence="1" id="KW-0812">Transmembrane</keyword>
<keyword evidence="1" id="KW-0472">Membrane</keyword>
<dbReference type="STRING" id="945553.A0A0D2PDL7"/>
<gene>
    <name evidence="3" type="ORF">HYPSUDRAFT_36351</name>
</gene>
<dbReference type="EMBL" id="KN817527">
    <property type="protein sequence ID" value="KJA26631.1"/>
    <property type="molecule type" value="Genomic_DNA"/>
</dbReference>
<evidence type="ECO:0000259" key="2">
    <source>
        <dbReference type="Pfam" id="PF20152"/>
    </source>
</evidence>
<evidence type="ECO:0000313" key="3">
    <source>
        <dbReference type="EMBL" id="KJA26631.1"/>
    </source>
</evidence>
<keyword evidence="1" id="KW-1133">Transmembrane helix</keyword>
<reference evidence="4" key="1">
    <citation type="submission" date="2014-04" db="EMBL/GenBank/DDBJ databases">
        <title>Evolutionary Origins and Diversification of the Mycorrhizal Mutualists.</title>
        <authorList>
            <consortium name="DOE Joint Genome Institute"/>
            <consortium name="Mycorrhizal Genomics Consortium"/>
            <person name="Kohler A."/>
            <person name="Kuo A."/>
            <person name="Nagy L.G."/>
            <person name="Floudas D."/>
            <person name="Copeland A."/>
            <person name="Barry K.W."/>
            <person name="Cichocki N."/>
            <person name="Veneault-Fourrey C."/>
            <person name="LaButti K."/>
            <person name="Lindquist E.A."/>
            <person name="Lipzen A."/>
            <person name="Lundell T."/>
            <person name="Morin E."/>
            <person name="Murat C."/>
            <person name="Riley R."/>
            <person name="Ohm R."/>
            <person name="Sun H."/>
            <person name="Tunlid A."/>
            <person name="Henrissat B."/>
            <person name="Grigoriev I.V."/>
            <person name="Hibbett D.S."/>
            <person name="Martin F."/>
        </authorList>
    </citation>
    <scope>NUCLEOTIDE SEQUENCE [LARGE SCALE GENOMIC DNA]</scope>
    <source>
        <strain evidence="4">FD-334 SS-4</strain>
    </source>
</reference>
<accession>A0A0D2PDL7</accession>
<dbReference type="AlphaFoldDB" id="A0A0D2PDL7"/>
<feature type="transmembrane region" description="Helical" evidence="1">
    <location>
        <begin position="91"/>
        <end position="116"/>
    </location>
</feature>
<feature type="transmembrane region" description="Helical" evidence="1">
    <location>
        <begin position="55"/>
        <end position="79"/>
    </location>
</feature>
<dbReference type="Proteomes" id="UP000054270">
    <property type="component" value="Unassembled WGS sequence"/>
</dbReference>
<dbReference type="PANTHER" id="PTHR40465:SF1">
    <property type="entry name" value="DUF6534 DOMAIN-CONTAINING PROTEIN"/>
    <property type="match status" value="1"/>
</dbReference>
<feature type="transmembrane region" description="Helical" evidence="1">
    <location>
        <begin position="166"/>
        <end position="191"/>
    </location>
</feature>
<evidence type="ECO:0000313" key="4">
    <source>
        <dbReference type="Proteomes" id="UP000054270"/>
    </source>
</evidence>
<feature type="transmembrane region" description="Helical" evidence="1">
    <location>
        <begin position="236"/>
        <end position="255"/>
    </location>
</feature>
<dbReference type="Pfam" id="PF20152">
    <property type="entry name" value="DUF6534"/>
    <property type="match status" value="1"/>
</dbReference>
<keyword evidence="4" id="KW-1185">Reference proteome</keyword>
<proteinExistence type="predicted"/>
<protein>
    <recommendedName>
        <fullName evidence="2">DUF6534 domain-containing protein</fullName>
    </recommendedName>
</protein>